<protein>
    <submittedName>
        <fullName evidence="1">Uncharacterized protein</fullName>
    </submittedName>
</protein>
<keyword evidence="2" id="KW-1185">Reference proteome</keyword>
<dbReference type="OrthoDB" id="581132at2"/>
<organism evidence="1 2">
    <name type="scientific">Asaccharospora irregularis DSM 2635</name>
    <dbReference type="NCBI Taxonomy" id="1121321"/>
    <lineage>
        <taxon>Bacteria</taxon>
        <taxon>Bacillati</taxon>
        <taxon>Bacillota</taxon>
        <taxon>Clostridia</taxon>
        <taxon>Peptostreptococcales</taxon>
        <taxon>Peptostreptococcaceae</taxon>
        <taxon>Asaccharospora</taxon>
    </lineage>
</organism>
<evidence type="ECO:0000313" key="1">
    <source>
        <dbReference type="EMBL" id="SHH25444.1"/>
    </source>
</evidence>
<dbReference type="AlphaFoldDB" id="A0A1M5RGQ9"/>
<evidence type="ECO:0000313" key="2">
    <source>
        <dbReference type="Proteomes" id="UP000243255"/>
    </source>
</evidence>
<dbReference type="RefSeq" id="WP_073126985.1">
    <property type="nucleotide sequence ID" value="NZ_BAABCH010000023.1"/>
</dbReference>
<dbReference type="Proteomes" id="UP000243255">
    <property type="component" value="Unassembled WGS sequence"/>
</dbReference>
<sequence length="391" mass="46335">MNYSQSTFNDRDKAILSGDEYLKKQIDKDYSNKNKFMIEQLKQNKELLKKYKIRFENNEKLFLEQYRKDIGTIVKSKNEFINTINKKNIFNLFGIESGGVYKSNIIDINIYKEINHPEKDIRDKLMKNFFYKYNVNVGQTDLLYIEENGTMINMILKKESYHYIDFDNSQQAYLYIADSSDSTKYMWKYSVFDIYCSIYNYTVGEAIEILSKKLDIQISNINREIKKYYENISWIETQFSKYPNLFKLIKDSKKVLKAINKLSIERVYQAKYEDKVYIVVDYLTIAQEVGLKKSTVTPYINLFCALGLLEKKLASNKNKKRNDITSFYVPKYDNELFNYADYKSKSLLDMNISKSKFDVNSCEKAFGLEVAKNIFQDNNTSKKLHEDKEKN</sequence>
<reference evidence="2" key="1">
    <citation type="submission" date="2016-11" db="EMBL/GenBank/DDBJ databases">
        <authorList>
            <person name="Varghese N."/>
            <person name="Submissions S."/>
        </authorList>
    </citation>
    <scope>NUCLEOTIDE SEQUENCE [LARGE SCALE GENOMIC DNA]</scope>
    <source>
        <strain evidence="2">DSM 2635</strain>
    </source>
</reference>
<dbReference type="EMBL" id="FQWX01000030">
    <property type="protein sequence ID" value="SHH25444.1"/>
    <property type="molecule type" value="Genomic_DNA"/>
</dbReference>
<dbReference type="STRING" id="1121321.SAMN04488530_13015"/>
<proteinExistence type="predicted"/>
<gene>
    <name evidence="1" type="ORF">SAMN04488530_13015</name>
</gene>
<accession>A0A1M5RGQ9</accession>
<name>A0A1M5RGQ9_9FIRM</name>